<name>A0A0C1YIW6_9CYAN</name>
<evidence type="ECO:0000256" key="6">
    <source>
        <dbReference type="PIRSR" id="PIRSR000524-1"/>
    </source>
</evidence>
<dbReference type="AlphaFoldDB" id="A0A0C1YIW6"/>
<comment type="caution">
    <text evidence="11">The sequence shown here is derived from an EMBL/GenBank/DDBJ whole genome shotgun (WGS) entry which is preliminary data.</text>
</comment>
<reference evidence="11" key="1">
    <citation type="submission" date="2014-11" db="EMBL/GenBank/DDBJ databases">
        <authorList>
            <person name="Malar M.C."/>
            <person name="Sen D."/>
            <person name="Tripathy S."/>
        </authorList>
    </citation>
    <scope>NUCLEOTIDE SEQUENCE</scope>
    <source>
        <strain evidence="11">BDU141951</strain>
    </source>
</reference>
<feature type="domain" description="Aminotransferase class V" evidence="10">
    <location>
        <begin position="27"/>
        <end position="328"/>
    </location>
</feature>
<evidence type="ECO:0000256" key="3">
    <source>
        <dbReference type="ARBA" id="ARBA00022576"/>
    </source>
</evidence>
<feature type="binding site" evidence="6">
    <location>
        <position position="337"/>
    </location>
    <ligand>
        <name>substrate</name>
    </ligand>
</feature>
<reference evidence="11" key="2">
    <citation type="journal article" date="2015" name="Genome Announc.">
        <title>Draft Genome Sequence of Filamentous Marine Cyanobacterium Lyngbya confervoides Strain BDU141951.</title>
        <authorList>
            <person name="Chandrababunaidu M.M."/>
            <person name="Sen D."/>
            <person name="Tripathy S."/>
        </authorList>
    </citation>
    <scope>NUCLEOTIDE SEQUENCE</scope>
    <source>
        <strain evidence="11">BDU141951</strain>
    </source>
</reference>
<dbReference type="PROSITE" id="PS00595">
    <property type="entry name" value="AA_TRANSFER_CLASS_5"/>
    <property type="match status" value="1"/>
</dbReference>
<dbReference type="Gene3D" id="3.90.1150.10">
    <property type="entry name" value="Aspartate Aminotransferase, domain 1"/>
    <property type="match status" value="1"/>
</dbReference>
<dbReference type="Pfam" id="PF00266">
    <property type="entry name" value="Aminotran_5"/>
    <property type="match status" value="1"/>
</dbReference>
<dbReference type="SUPFAM" id="SSF53383">
    <property type="entry name" value="PLP-dependent transferases"/>
    <property type="match status" value="1"/>
</dbReference>
<dbReference type="InterPro" id="IPR015422">
    <property type="entry name" value="PyrdxlP-dep_Trfase_small"/>
</dbReference>
<reference evidence="11" key="3">
    <citation type="submission" date="2020-02" db="EMBL/GenBank/DDBJ databases">
        <authorList>
            <person name="Sarangi A.N."/>
            <person name="Ghosh S."/>
            <person name="Mukherjee M."/>
            <person name="Tripathy S."/>
        </authorList>
    </citation>
    <scope>NUCLEOTIDE SEQUENCE</scope>
    <source>
        <strain evidence="11">BDU141951</strain>
    </source>
</reference>
<comment type="cofactor">
    <cofactor evidence="1 7 9">
        <name>pyridoxal 5'-phosphate</name>
        <dbReference type="ChEBI" id="CHEBI:597326"/>
    </cofactor>
</comment>
<organism evidence="11">
    <name type="scientific">Lyngbya confervoides BDU141951</name>
    <dbReference type="NCBI Taxonomy" id="1574623"/>
    <lineage>
        <taxon>Bacteria</taxon>
        <taxon>Bacillati</taxon>
        <taxon>Cyanobacteriota</taxon>
        <taxon>Cyanophyceae</taxon>
        <taxon>Oscillatoriophycideae</taxon>
        <taxon>Oscillatoriales</taxon>
        <taxon>Microcoleaceae</taxon>
        <taxon>Lyngbya</taxon>
    </lineage>
</organism>
<dbReference type="InterPro" id="IPR000192">
    <property type="entry name" value="Aminotrans_V_dom"/>
</dbReference>
<feature type="modified residue" description="N6-(pyridoxal phosphate)lysine" evidence="7">
    <location>
        <position position="194"/>
    </location>
</feature>
<dbReference type="Gene3D" id="3.40.640.10">
    <property type="entry name" value="Type I PLP-dependent aspartate aminotransferase-like (Major domain)"/>
    <property type="match status" value="1"/>
</dbReference>
<dbReference type="PANTHER" id="PTHR21152:SF40">
    <property type="entry name" value="ALANINE--GLYOXYLATE AMINOTRANSFERASE"/>
    <property type="match status" value="1"/>
</dbReference>
<evidence type="ECO:0000256" key="5">
    <source>
        <dbReference type="ARBA" id="ARBA00022898"/>
    </source>
</evidence>
<evidence type="ECO:0000256" key="8">
    <source>
        <dbReference type="RuleBase" id="RU004075"/>
    </source>
</evidence>
<keyword evidence="4" id="KW-0808">Transferase</keyword>
<dbReference type="GO" id="GO:0008453">
    <property type="term" value="F:alanine-glyoxylate transaminase activity"/>
    <property type="evidence" value="ECO:0007669"/>
    <property type="project" value="TreeGrafter"/>
</dbReference>
<dbReference type="EMBL" id="JTHE02000003">
    <property type="protein sequence ID" value="NEV69131.1"/>
    <property type="molecule type" value="Genomic_DNA"/>
</dbReference>
<dbReference type="InterPro" id="IPR015424">
    <property type="entry name" value="PyrdxlP-dep_Trfase"/>
</dbReference>
<keyword evidence="3 11" id="KW-0032">Aminotransferase</keyword>
<evidence type="ECO:0000313" key="11">
    <source>
        <dbReference type="EMBL" id="NEV69131.1"/>
    </source>
</evidence>
<dbReference type="GO" id="GO:0004760">
    <property type="term" value="F:L-serine-pyruvate transaminase activity"/>
    <property type="evidence" value="ECO:0007669"/>
    <property type="project" value="TreeGrafter"/>
</dbReference>
<sequence>MDDKFMLMIPGPTPVPESVLLAQAKHLIGHRSGEFSEIMAEVTAGLKWLHQTKNDVLMLTASGTGAMEAGIINVLSVGDRVLVGSNGKFGDRWVKVCKAFGLNVDVIEAEWGKPLNPDDFKAKLEADTDKTIKAVLVTHSETSTGVLNDLKTIADHAHAHGEALVLVDAVTSLGACSVPVDGWGLDVVASGSQKGYMIPPGLGFVAMSDRAWQAYETSNIPKFYFDLGPYRKSGAKNTTPFTPPVSLFFALQVALKMMQDEGLDNIFSRHAKLQTATRAAMKGLNLPLFAADEVASPAVTAVMPQGVEAEKIRSIMRKQYDIALAGGQDHLKGQIFRVGHLGFVGNRDILTAVASLEATLAQLGANGFTPGAGLAAAQAVLSA</sequence>
<evidence type="ECO:0000256" key="2">
    <source>
        <dbReference type="ARBA" id="ARBA00009236"/>
    </source>
</evidence>
<evidence type="ECO:0000256" key="4">
    <source>
        <dbReference type="ARBA" id="ARBA00022679"/>
    </source>
</evidence>
<comment type="similarity">
    <text evidence="2 8">Belongs to the class-V pyridoxal-phosphate-dependent aminotransferase family.</text>
</comment>
<dbReference type="InterPro" id="IPR020578">
    <property type="entry name" value="Aminotrans_V_PyrdxlP_BS"/>
</dbReference>
<protein>
    <submittedName>
        <fullName evidence="11">Alanine--glyoxylate aminotransferase family protein</fullName>
    </submittedName>
</protein>
<dbReference type="FunFam" id="3.40.640.10:FF:000027">
    <property type="entry name" value="Serine--pyruvate aminotransferase, mitochondrial"/>
    <property type="match status" value="1"/>
</dbReference>
<evidence type="ECO:0000259" key="10">
    <source>
        <dbReference type="Pfam" id="PF00266"/>
    </source>
</evidence>
<evidence type="ECO:0000256" key="7">
    <source>
        <dbReference type="PIRSR" id="PIRSR000524-50"/>
    </source>
</evidence>
<accession>A0A0C1YIW6</accession>
<dbReference type="GO" id="GO:0019265">
    <property type="term" value="P:glycine biosynthetic process, by transamination of glyoxylate"/>
    <property type="evidence" value="ECO:0007669"/>
    <property type="project" value="TreeGrafter"/>
</dbReference>
<evidence type="ECO:0000256" key="9">
    <source>
        <dbReference type="RuleBase" id="RU004504"/>
    </source>
</evidence>
<dbReference type="PANTHER" id="PTHR21152">
    <property type="entry name" value="AMINOTRANSFERASE CLASS V"/>
    <property type="match status" value="1"/>
</dbReference>
<gene>
    <name evidence="11" type="ORF">QQ91_018685</name>
</gene>
<dbReference type="InterPro" id="IPR024169">
    <property type="entry name" value="SP_NH2Trfase/AEP_transaminase"/>
</dbReference>
<dbReference type="PIRSF" id="PIRSF000524">
    <property type="entry name" value="SPT"/>
    <property type="match status" value="1"/>
</dbReference>
<keyword evidence="5 7" id="KW-0663">Pyridoxal phosphate</keyword>
<evidence type="ECO:0000256" key="1">
    <source>
        <dbReference type="ARBA" id="ARBA00001933"/>
    </source>
</evidence>
<dbReference type="InterPro" id="IPR015421">
    <property type="entry name" value="PyrdxlP-dep_Trfase_major"/>
</dbReference>
<proteinExistence type="inferred from homology"/>